<reference evidence="2" key="1">
    <citation type="journal article" date="2012" name="Science">
        <title>Fermentation, hydrogen, and sulfur metabolism in multiple uncultivated bacterial phyla.</title>
        <authorList>
            <person name="Wrighton K.C."/>
            <person name="Thomas B.C."/>
            <person name="Sharon I."/>
            <person name="Miller C.S."/>
            <person name="Castelle C.J."/>
            <person name="VerBerkmoes N.C."/>
            <person name="Wilkins M.J."/>
            <person name="Hettich R.L."/>
            <person name="Lipton M.S."/>
            <person name="Williams K.H."/>
            <person name="Long P.E."/>
            <person name="Banfield J.F."/>
        </authorList>
    </citation>
    <scope>NUCLEOTIDE SEQUENCE [LARGE SCALE GENOMIC DNA]</scope>
</reference>
<gene>
    <name evidence="2" type="ORF">ACD_3C00192G0010</name>
</gene>
<protein>
    <recommendedName>
        <fullName evidence="1">Putative endonuclease Z1 domain-containing protein</fullName>
    </recommendedName>
</protein>
<sequence length="671" mass="81890">MILKTDWSILKWTLYKIVGIEEKINPKKLTQDAVDILNEANELMKNNLNRNENKIWLVYWKVQSWKTNAMIASTALAFDNWYKIAIILTSNNTELVTQTRDRFSDKVFWVEYFIETLVYQEVKNSTSSHIALKDDDSRLILIVPKGAPALETIIHFLSTLEWSWYKTIIFDDEWDNYSLDNNRSERDEEEDLPPTRINELIFARLRNKVNHILVSVTWTPQWVLLEWTNQSLWFKYLLEPGDTYVWWETFFKEEDIYDNPYMNCIDPDEVIEIYEKAVIAPWLKDALLTFYTVATLFNFEHSDKFADFLCHPNLKVDYHKSFKMAIYVFHHEIMSWILNEDTWIINTFRWYFDKLKLKEWHLYFDQFLKLLKQTILKTKIIQLNAQQKDSKLSWRHHIMIWWNILWRWVTIENMLVMYYWRNAKTTNMDTLYQHARMFWYRKNLLKYMKIYMPEDVYEKFHFTYETDEWLRDMVRVNPKNDFPIKFFNKNWSLRFTRPQIESKSFLSNIFIPRRQFYPNFISEENHIQNAKYYLEIENTLKSVSPIEDFENWVLVNNEVINNILRKITSSSTNQWKGEQPIDILLWLLADETDKNICVYINKAETRTWKQWAIWTGTLDWSKVDLIRKEWHIGLCFSSFAYKDNQELWKLWYPTIVFPERYDTLWKVYIVK</sequence>
<organism evidence="2">
    <name type="scientific">uncultured bacterium</name>
    <name type="common">gcode 4</name>
    <dbReference type="NCBI Taxonomy" id="1234023"/>
    <lineage>
        <taxon>Bacteria</taxon>
        <taxon>environmental samples</taxon>
    </lineage>
</organism>
<name>K2GW49_9BACT</name>
<dbReference type="EMBL" id="AMFJ01000466">
    <property type="protein sequence ID" value="EKE27565.1"/>
    <property type="molecule type" value="Genomic_DNA"/>
</dbReference>
<evidence type="ECO:0000259" key="1">
    <source>
        <dbReference type="Pfam" id="PF10593"/>
    </source>
</evidence>
<dbReference type="AlphaFoldDB" id="K2GW49"/>
<accession>K2GW49</accession>
<feature type="domain" description="Putative endonuclease Z1" evidence="1">
    <location>
        <begin position="283"/>
        <end position="475"/>
    </location>
</feature>
<comment type="caution">
    <text evidence="2">The sequence shown here is derived from an EMBL/GenBank/DDBJ whole genome shotgun (WGS) entry which is preliminary data.</text>
</comment>
<dbReference type="InterPro" id="IPR018310">
    <property type="entry name" value="Put_endonuclease_Z1-dom"/>
</dbReference>
<dbReference type="Pfam" id="PF10593">
    <property type="entry name" value="Z1"/>
    <property type="match status" value="1"/>
</dbReference>
<proteinExistence type="predicted"/>
<evidence type="ECO:0000313" key="2">
    <source>
        <dbReference type="EMBL" id="EKE27565.1"/>
    </source>
</evidence>